<dbReference type="RefSeq" id="XP_001208572.1">
    <property type="nucleotide sequence ID" value="XM_001208572.1"/>
</dbReference>
<dbReference type="InterPro" id="IPR036259">
    <property type="entry name" value="MFS_trans_sf"/>
</dbReference>
<dbReference type="SUPFAM" id="SSF103473">
    <property type="entry name" value="MFS general substrate transporter"/>
    <property type="match status" value="1"/>
</dbReference>
<dbReference type="GeneID" id="4316324"/>
<dbReference type="OrthoDB" id="4498530at2759"/>
<reference evidence="3" key="1">
    <citation type="submission" date="2005-09" db="EMBL/GenBank/DDBJ databases">
        <title>Annotation of the Aspergillus terreus NIH2624 genome.</title>
        <authorList>
            <person name="Birren B.W."/>
            <person name="Lander E.S."/>
            <person name="Galagan J.E."/>
            <person name="Nusbaum C."/>
            <person name="Devon K."/>
            <person name="Henn M."/>
            <person name="Ma L.-J."/>
            <person name="Jaffe D.B."/>
            <person name="Butler J."/>
            <person name="Alvarez P."/>
            <person name="Gnerre S."/>
            <person name="Grabherr M."/>
            <person name="Kleber M."/>
            <person name="Mauceli E.W."/>
            <person name="Brockman W."/>
            <person name="Rounsley S."/>
            <person name="Young S.K."/>
            <person name="LaButti K."/>
            <person name="Pushparaj V."/>
            <person name="DeCaprio D."/>
            <person name="Crawford M."/>
            <person name="Koehrsen M."/>
            <person name="Engels R."/>
            <person name="Montgomery P."/>
            <person name="Pearson M."/>
            <person name="Howarth C."/>
            <person name="Larson L."/>
            <person name="Luoma S."/>
            <person name="White J."/>
            <person name="Alvarado L."/>
            <person name="Kodira C.D."/>
            <person name="Zeng Q."/>
            <person name="Oleary S."/>
            <person name="Yandava C."/>
            <person name="Denning D.W."/>
            <person name="Nierman W.C."/>
            <person name="Milne T."/>
            <person name="Madden K."/>
        </authorList>
    </citation>
    <scope>NUCLEOTIDE SEQUENCE [LARGE SCALE GENOMIC DNA]</scope>
    <source>
        <strain evidence="3">NIH 2624 / FGSC A1156</strain>
    </source>
</reference>
<proteinExistence type="predicted"/>
<protein>
    <recommendedName>
        <fullName evidence="4">Major facilitator superfamily (MFS) profile domain-containing protein</fullName>
    </recommendedName>
</protein>
<dbReference type="Proteomes" id="UP000007963">
    <property type="component" value="Unassembled WGS sequence"/>
</dbReference>
<dbReference type="Gene3D" id="1.20.1250.20">
    <property type="entry name" value="MFS general substrate transporter like domains"/>
    <property type="match status" value="1"/>
</dbReference>
<feature type="transmembrane region" description="Helical" evidence="1">
    <location>
        <begin position="174"/>
        <end position="199"/>
    </location>
</feature>
<dbReference type="OMA" id="TMIPASY"/>
<evidence type="ECO:0000313" key="3">
    <source>
        <dbReference type="Proteomes" id="UP000007963"/>
    </source>
</evidence>
<feature type="transmembrane region" description="Helical" evidence="1">
    <location>
        <begin position="117"/>
        <end position="141"/>
    </location>
</feature>
<keyword evidence="1" id="KW-1133">Transmembrane helix</keyword>
<dbReference type="HOGENOM" id="CLU_1277385_0_0_1"/>
<organism evidence="2 3">
    <name type="scientific">Aspergillus terreus (strain NIH 2624 / FGSC A1156)</name>
    <dbReference type="NCBI Taxonomy" id="341663"/>
    <lineage>
        <taxon>Eukaryota</taxon>
        <taxon>Fungi</taxon>
        <taxon>Dikarya</taxon>
        <taxon>Ascomycota</taxon>
        <taxon>Pezizomycotina</taxon>
        <taxon>Eurotiomycetes</taxon>
        <taxon>Eurotiomycetidae</taxon>
        <taxon>Eurotiales</taxon>
        <taxon>Aspergillaceae</taxon>
        <taxon>Aspergillus</taxon>
        <taxon>Aspergillus subgen. Circumdati</taxon>
    </lineage>
</organism>
<dbReference type="EMBL" id="CH476595">
    <property type="protein sequence ID" value="EAU37964.1"/>
    <property type="molecule type" value="Genomic_DNA"/>
</dbReference>
<dbReference type="VEuPathDB" id="FungiDB:ATEG_01207"/>
<dbReference type="AlphaFoldDB" id="Q0CYM7"/>
<keyword evidence="1" id="KW-0812">Transmembrane</keyword>
<keyword evidence="1" id="KW-0472">Membrane</keyword>
<accession>Q0CYM7</accession>
<name>Q0CYM7_ASPTN</name>
<gene>
    <name evidence="2" type="ORF">ATEG_01207</name>
</gene>
<sequence length="216" mass="23595">MAVQNDNLPQSAPPAELPLQELHQEAIECEDNSTVCDDGLPQNERQLLLEADELVTQHALDDIRNQIRKAALLIDDPDNLDRVAGLTEEEIDALQGKKKKRSCCSRFLFRRWGLPTYLCHVGGVLLAIWFGIKFLGFWLALPSNKYLGRRRTLCAAAATMIPASYGANPDAIPALGYTAVALFAAAVGVFQCTAAPYLAEMSPAQSRGAVVSSWIL</sequence>
<evidence type="ECO:0000256" key="1">
    <source>
        <dbReference type="SAM" id="Phobius"/>
    </source>
</evidence>
<evidence type="ECO:0008006" key="4">
    <source>
        <dbReference type="Google" id="ProtNLM"/>
    </source>
</evidence>
<dbReference type="STRING" id="341663.Q0CYM7"/>
<evidence type="ECO:0000313" key="2">
    <source>
        <dbReference type="EMBL" id="EAU37964.1"/>
    </source>
</evidence>